<dbReference type="InParanoid" id="A0A0H2RSU8"/>
<evidence type="ECO:0000313" key="3">
    <source>
        <dbReference type="EMBL" id="KLO15080.1"/>
    </source>
</evidence>
<protein>
    <submittedName>
        <fullName evidence="3">Uncharacterized protein</fullName>
    </submittedName>
</protein>
<dbReference type="STRING" id="27342.A0A0H2RSU8"/>
<feature type="compositionally biased region" description="Low complexity" evidence="1">
    <location>
        <begin position="17"/>
        <end position="39"/>
    </location>
</feature>
<keyword evidence="2" id="KW-0472">Membrane</keyword>
<gene>
    <name evidence="3" type="ORF">SCHPADRAFT_938947</name>
</gene>
<accession>A0A0H2RSU8</accession>
<keyword evidence="2" id="KW-0812">Transmembrane</keyword>
<name>A0A0H2RSU8_9AGAM</name>
<feature type="compositionally biased region" description="Basic residues" evidence="1">
    <location>
        <begin position="117"/>
        <end position="127"/>
    </location>
</feature>
<evidence type="ECO:0000256" key="2">
    <source>
        <dbReference type="SAM" id="Phobius"/>
    </source>
</evidence>
<keyword evidence="4" id="KW-1185">Reference proteome</keyword>
<feature type="region of interest" description="Disordered" evidence="1">
    <location>
        <begin position="111"/>
        <end position="135"/>
    </location>
</feature>
<proteinExistence type="predicted"/>
<organism evidence="3 4">
    <name type="scientific">Schizopora paradoxa</name>
    <dbReference type="NCBI Taxonomy" id="27342"/>
    <lineage>
        <taxon>Eukaryota</taxon>
        <taxon>Fungi</taxon>
        <taxon>Dikarya</taxon>
        <taxon>Basidiomycota</taxon>
        <taxon>Agaricomycotina</taxon>
        <taxon>Agaricomycetes</taxon>
        <taxon>Hymenochaetales</taxon>
        <taxon>Schizoporaceae</taxon>
        <taxon>Schizopora</taxon>
    </lineage>
</organism>
<feature type="region of interest" description="Disordered" evidence="1">
    <location>
        <begin position="451"/>
        <end position="473"/>
    </location>
</feature>
<dbReference type="Proteomes" id="UP000053477">
    <property type="component" value="Unassembled WGS sequence"/>
</dbReference>
<feature type="transmembrane region" description="Helical" evidence="2">
    <location>
        <begin position="80"/>
        <end position="105"/>
    </location>
</feature>
<dbReference type="AlphaFoldDB" id="A0A0H2RSU8"/>
<keyword evidence="2" id="KW-1133">Transmembrane helix</keyword>
<feature type="compositionally biased region" description="Polar residues" evidence="1">
    <location>
        <begin position="47"/>
        <end position="62"/>
    </location>
</feature>
<sequence length="503" mass="56126">MIILEDDNNEIKEEPESPATQTTVTTTAPPDDPQPETTPVLPPPYSESETGGQPEGQQSYGTFENVPKERRRRPKGWFKAILMSWGIWALTFCLIQTSVAVYRFLDREFNRPDKFHRPPPPRHKRPPPRGDNGRISTPQCVKAVQMASNHTMLRGVIVHDEDKPLSAAVNFSIPTTFDSLSFFSNRPERGVFGFIHFVESEDPSPDILVDVTVSYTDEADRIVEELKICMFEDNANERRIGVMLPPLPPTSNHAENLHFDINVQLPTLNDGPPLFIKNLRTDFSMFHHRFSNFLGKVEFGSVNLKTTLMPMYVSGLTADYARLTSMGGLISGIFNVTSGVELITENSPISALITMNDNDSTNTVKTVLRTLNSPIDARLSFRTPSNRGGKFTVEATTINAHVELYTTDQPIHSNVSLAARTTRAPAMIMIDPAFEGTFKLSTDVKSLVTPRSMEDPEGFGRQRRYRVSRSTNGTSEGQVWWGDRAGGNCSVEISTSMFPVTLQ</sequence>
<dbReference type="OrthoDB" id="5570013at2759"/>
<dbReference type="EMBL" id="KQ085934">
    <property type="protein sequence ID" value="KLO15080.1"/>
    <property type="molecule type" value="Genomic_DNA"/>
</dbReference>
<evidence type="ECO:0000313" key="4">
    <source>
        <dbReference type="Proteomes" id="UP000053477"/>
    </source>
</evidence>
<evidence type="ECO:0000256" key="1">
    <source>
        <dbReference type="SAM" id="MobiDB-lite"/>
    </source>
</evidence>
<feature type="region of interest" description="Disordered" evidence="1">
    <location>
        <begin position="1"/>
        <end position="69"/>
    </location>
</feature>
<reference evidence="3 4" key="1">
    <citation type="submission" date="2015-04" db="EMBL/GenBank/DDBJ databases">
        <title>Complete genome sequence of Schizopora paradoxa KUC8140, a cosmopolitan wood degrader in East Asia.</title>
        <authorList>
            <consortium name="DOE Joint Genome Institute"/>
            <person name="Min B."/>
            <person name="Park H."/>
            <person name="Jang Y."/>
            <person name="Kim J.-J."/>
            <person name="Kim K.H."/>
            <person name="Pangilinan J."/>
            <person name="Lipzen A."/>
            <person name="Riley R."/>
            <person name="Grigoriev I.V."/>
            <person name="Spatafora J.W."/>
            <person name="Choi I.-G."/>
        </authorList>
    </citation>
    <scope>NUCLEOTIDE SEQUENCE [LARGE SCALE GENOMIC DNA]</scope>
    <source>
        <strain evidence="3 4">KUC8140</strain>
    </source>
</reference>